<evidence type="ECO:0000256" key="1">
    <source>
        <dbReference type="SAM" id="Phobius"/>
    </source>
</evidence>
<keyword evidence="1" id="KW-1133">Transmembrane helix</keyword>
<accession>A0A167CM07</accession>
<dbReference type="RefSeq" id="WP_196760644.1">
    <property type="nucleotide sequence ID" value="NZ_AUXZ01000096.1"/>
</dbReference>
<sequence length="58" mass="6582">MKTLFRILIILALLIAALSAYSYGSAHSAFVFVVLGVALETVFWLRLFPRKTKKRLVK</sequence>
<evidence type="ECO:0000313" key="3">
    <source>
        <dbReference type="Proteomes" id="UP000076503"/>
    </source>
</evidence>
<dbReference type="Proteomes" id="UP000076503">
    <property type="component" value="Unassembled WGS sequence"/>
</dbReference>
<evidence type="ECO:0000313" key="2">
    <source>
        <dbReference type="EMBL" id="KZN47824.1"/>
    </source>
</evidence>
<name>A0A167CM07_9GAMM</name>
<comment type="caution">
    <text evidence="2">The sequence shown here is derived from an EMBL/GenBank/DDBJ whole genome shotgun (WGS) entry which is preliminary data.</text>
</comment>
<keyword evidence="1" id="KW-0472">Membrane</keyword>
<dbReference type="EMBL" id="AUXZ01000096">
    <property type="protein sequence ID" value="KZN47824.1"/>
    <property type="molecule type" value="Genomic_DNA"/>
</dbReference>
<keyword evidence="1" id="KW-0812">Transmembrane</keyword>
<dbReference type="PATRIC" id="fig|1365251.3.peg.3993"/>
<organism evidence="2 3">
    <name type="scientific">Pseudoalteromonas luteoviolacea H33</name>
    <dbReference type="NCBI Taxonomy" id="1365251"/>
    <lineage>
        <taxon>Bacteria</taxon>
        <taxon>Pseudomonadati</taxon>
        <taxon>Pseudomonadota</taxon>
        <taxon>Gammaproteobacteria</taxon>
        <taxon>Alteromonadales</taxon>
        <taxon>Pseudoalteromonadaceae</taxon>
        <taxon>Pseudoalteromonas</taxon>
    </lineage>
</organism>
<feature type="transmembrane region" description="Helical" evidence="1">
    <location>
        <begin position="30"/>
        <end position="48"/>
    </location>
</feature>
<evidence type="ECO:0008006" key="4">
    <source>
        <dbReference type="Google" id="ProtNLM"/>
    </source>
</evidence>
<proteinExistence type="predicted"/>
<protein>
    <recommendedName>
        <fullName evidence="4">Phosphatidate cytidylyltransferase</fullName>
    </recommendedName>
</protein>
<gene>
    <name evidence="2" type="ORF">N476_22635</name>
</gene>
<reference evidence="2 3" key="1">
    <citation type="submission" date="2013-07" db="EMBL/GenBank/DDBJ databases">
        <title>Comparative Genomic and Metabolomic Analysis of Twelve Strains of Pseudoalteromonas luteoviolacea.</title>
        <authorList>
            <person name="Vynne N.G."/>
            <person name="Mansson M."/>
            <person name="Gram L."/>
        </authorList>
    </citation>
    <scope>NUCLEOTIDE SEQUENCE [LARGE SCALE GENOMIC DNA]</scope>
    <source>
        <strain evidence="2 3">H33</strain>
    </source>
</reference>
<dbReference type="AlphaFoldDB" id="A0A167CM07"/>